<dbReference type="CDD" id="cd01650">
    <property type="entry name" value="RT_nLTR_like"/>
    <property type="match status" value="1"/>
</dbReference>
<dbReference type="Pfam" id="PF00078">
    <property type="entry name" value="RVT_1"/>
    <property type="match status" value="1"/>
</dbReference>
<dbReference type="InterPro" id="IPR036691">
    <property type="entry name" value="Endo/exonu/phosph_ase_sf"/>
</dbReference>
<feature type="domain" description="Reverse transcriptase" evidence="1">
    <location>
        <begin position="494"/>
        <end position="746"/>
    </location>
</feature>
<organism evidence="2">
    <name type="scientific">Photinus pyralis</name>
    <name type="common">Common eastern firefly</name>
    <name type="synonym">Lampyris pyralis</name>
    <dbReference type="NCBI Taxonomy" id="7054"/>
    <lineage>
        <taxon>Eukaryota</taxon>
        <taxon>Metazoa</taxon>
        <taxon>Ecdysozoa</taxon>
        <taxon>Arthropoda</taxon>
        <taxon>Hexapoda</taxon>
        <taxon>Insecta</taxon>
        <taxon>Pterygota</taxon>
        <taxon>Neoptera</taxon>
        <taxon>Endopterygota</taxon>
        <taxon>Coleoptera</taxon>
        <taxon>Polyphaga</taxon>
        <taxon>Elateriformia</taxon>
        <taxon>Elateroidea</taxon>
        <taxon>Lampyridae</taxon>
        <taxon>Lampyrinae</taxon>
        <taxon>Photinus</taxon>
    </lineage>
</organism>
<name>A0A1Y1MD08_PHOPY</name>
<accession>A0A1Y1MD08</accession>
<dbReference type="SUPFAM" id="SSF56219">
    <property type="entry name" value="DNase I-like"/>
    <property type="match status" value="1"/>
</dbReference>
<dbReference type="GO" id="GO:0071897">
    <property type="term" value="P:DNA biosynthetic process"/>
    <property type="evidence" value="ECO:0007669"/>
    <property type="project" value="UniProtKB-ARBA"/>
</dbReference>
<dbReference type="SUPFAM" id="SSF56672">
    <property type="entry name" value="DNA/RNA polymerases"/>
    <property type="match status" value="1"/>
</dbReference>
<evidence type="ECO:0000313" key="2">
    <source>
        <dbReference type="EMBL" id="JAV81746.1"/>
    </source>
</evidence>
<evidence type="ECO:0000259" key="1">
    <source>
        <dbReference type="PROSITE" id="PS50878"/>
    </source>
</evidence>
<proteinExistence type="predicted"/>
<dbReference type="InterPro" id="IPR043502">
    <property type="entry name" value="DNA/RNA_pol_sf"/>
</dbReference>
<dbReference type="InterPro" id="IPR000477">
    <property type="entry name" value="RT_dom"/>
</dbReference>
<sequence>MNGKKHLNIYYQNVRGLKSKLTQIYMNVLSNSYDIIILTETWLNNSILSNELFDDRYLVFRKDRDKVTTHLKDGGGVLIAIDKRWHAEAINFEFVEALLIKVGSSPKYRMHICVVYFRPNTKINAYNDFYNLFDTLPDCIKNNLLVIGDFNLKICGSGYKLLTGDNLCIQLHNFINLNNLQSRNNILNSYGKTLDLVLTNIAELSVSCAHPSDLLVGLDHYHPALLLYGDLIIPLNRTQLLPDRMYNFAKADFLSIYYALRYTDWSNLSVAVDVNDSVNVFYDLLYKILDKFCPKKRVRSGSSYPVWFSTNIVASIRLKHKLHKKYKRLRSLNDPCASDSYVQFCNLRSSVKKDISSAYRQYLIGIENEIGRDPNRFWSYVKHCRRQTSQVYEVEFNGVVASTGSEISNNFANFFESVYLPSPSNKDYYDSLHNNSNLVHTDVITLKEVDQGTVLKAMKELKSKKSMGPDLIPQYFFKGHSELLSKPLCIIINKCLKSNSFPDVSKTTKVTPIFKKGNRNSACNYRPISILSTPAKIFEIVLRKEVFSHALRHISDSQHGFISGRSTVTNLVNFTQFVSSSMNQGISVDTIFTDLAKAFDRCDHSIIISKLKYYGLSLDLLHLFKSYFTNRSQYVWFQGFTSRQYIATSGVPQGSVLGPVIFNLLINDVVNVVKNSNILLYADDLKLFKAIADVNDCRELQNDLDAVNVWLEHNKLSFNVSKCSVLTFTKKIAPITYEYSMNGEELRRILEIKDLGVILDHRLTFSAHVENSVGKAYRNLGFILRQAANFSKEHTLKSLFSAIVRPHLDYACIVWKPHSFTHRNSLEKVQKKFLRYLNYKRSGQYSYLIPYAELLSSFNMECVKKRHELSQLNYLHKLLHGNIANPENLAQINFHVSPFLRRTHTLFYIPYLRTNLLIFSPLIDMQRLYNQICTLSGKVDIFRYNLSTFISHCKSLL</sequence>
<dbReference type="Gene3D" id="3.60.10.10">
    <property type="entry name" value="Endonuclease/exonuclease/phosphatase"/>
    <property type="match status" value="1"/>
</dbReference>
<dbReference type="AlphaFoldDB" id="A0A1Y1MD08"/>
<reference evidence="2" key="1">
    <citation type="journal article" date="2016" name="Sci. Rep.">
        <title>Molecular characterization of firefly nuptial gifts: a multi-omics approach sheds light on postcopulatory sexual selection.</title>
        <authorList>
            <person name="Al-Wathiqui N."/>
            <person name="Fallon T.R."/>
            <person name="South A."/>
            <person name="Weng J.K."/>
            <person name="Lewis S.M."/>
        </authorList>
    </citation>
    <scope>NUCLEOTIDE SEQUENCE</scope>
</reference>
<dbReference type="PROSITE" id="PS50878">
    <property type="entry name" value="RT_POL"/>
    <property type="match status" value="1"/>
</dbReference>
<protein>
    <recommendedName>
        <fullName evidence="1">Reverse transcriptase domain-containing protein</fullName>
    </recommendedName>
</protein>
<dbReference type="EMBL" id="GEZM01038166">
    <property type="protein sequence ID" value="JAV81746.1"/>
    <property type="molecule type" value="Transcribed_RNA"/>
</dbReference>
<dbReference type="PANTHER" id="PTHR33332">
    <property type="entry name" value="REVERSE TRANSCRIPTASE DOMAIN-CONTAINING PROTEIN"/>
    <property type="match status" value="1"/>
</dbReference>